<evidence type="ECO:0000313" key="2">
    <source>
        <dbReference type="EnsemblPlants" id="PGSC0003DMT400059734"/>
    </source>
</evidence>
<proteinExistence type="predicted"/>
<evidence type="ECO:0000313" key="3">
    <source>
        <dbReference type="Proteomes" id="UP000011115"/>
    </source>
</evidence>
<sequence length="210" mass="23409">MSKVTFPPAVTSAKKLYTTQYSSWWERSYGMVLEDNLDVMVEKAGSEFVTLLEDKSQDIEKILSKVKTLLAPQHQSKKLNSSKVSKKEAVHTSTDKEKCLQFLFSSKQAFQETSKTSKDRCWKRQRVEPSGAEVVDLRVVEVQSVDSPSRSMTIQSDKVNAAGHPLGLPHEMPQVSDESTAISKPKAQSISNIEQEQKTSSTSRGQTLKG</sequence>
<name>M1C4N6_SOLTU</name>
<reference evidence="3" key="1">
    <citation type="journal article" date="2011" name="Nature">
        <title>Genome sequence and analysis of the tuber crop potato.</title>
        <authorList>
            <consortium name="The Potato Genome Sequencing Consortium"/>
        </authorList>
    </citation>
    <scope>NUCLEOTIDE SEQUENCE [LARGE SCALE GENOMIC DNA]</scope>
    <source>
        <strain evidence="3">cv. DM1-3 516 R44</strain>
    </source>
</reference>
<feature type="region of interest" description="Disordered" evidence="1">
    <location>
        <begin position="160"/>
        <end position="210"/>
    </location>
</feature>
<dbReference type="PaxDb" id="4113-PGSC0003DMT400059734"/>
<protein>
    <submittedName>
        <fullName evidence="2">Uncharacterized protein</fullName>
    </submittedName>
</protein>
<reference evidence="2" key="2">
    <citation type="submission" date="2015-06" db="UniProtKB">
        <authorList>
            <consortium name="EnsemblPlants"/>
        </authorList>
    </citation>
    <scope>IDENTIFICATION</scope>
    <source>
        <strain evidence="2">DM1-3 516 R44</strain>
    </source>
</reference>
<dbReference type="PANTHER" id="PTHR36607">
    <property type="entry name" value="1,2-DIHYDROXY-3-KETO-5-METHYLTHIOPENTENE DIOXYGENASE 4"/>
    <property type="match status" value="1"/>
</dbReference>
<accession>M1C4N6</accession>
<dbReference type="HOGENOM" id="CLU_1312047_0_0_1"/>
<feature type="compositionally biased region" description="Polar residues" evidence="1">
    <location>
        <begin position="176"/>
        <end position="210"/>
    </location>
</feature>
<dbReference type="InParanoid" id="M1C4N6"/>
<organism evidence="2 3">
    <name type="scientific">Solanum tuberosum</name>
    <name type="common">Potato</name>
    <dbReference type="NCBI Taxonomy" id="4113"/>
    <lineage>
        <taxon>Eukaryota</taxon>
        <taxon>Viridiplantae</taxon>
        <taxon>Streptophyta</taxon>
        <taxon>Embryophyta</taxon>
        <taxon>Tracheophyta</taxon>
        <taxon>Spermatophyta</taxon>
        <taxon>Magnoliopsida</taxon>
        <taxon>eudicotyledons</taxon>
        <taxon>Gunneridae</taxon>
        <taxon>Pentapetalae</taxon>
        <taxon>asterids</taxon>
        <taxon>lamiids</taxon>
        <taxon>Solanales</taxon>
        <taxon>Solanaceae</taxon>
        <taxon>Solanoideae</taxon>
        <taxon>Solaneae</taxon>
        <taxon>Solanum</taxon>
    </lineage>
</organism>
<keyword evidence="3" id="KW-1185">Reference proteome</keyword>
<dbReference type="EnsemblPlants" id="PGSC0003DMT400059734">
    <property type="protein sequence ID" value="PGSC0003DMT400059734"/>
    <property type="gene ID" value="PGSC0003DMG400023226"/>
</dbReference>
<dbReference type="Gramene" id="PGSC0003DMT400059734">
    <property type="protein sequence ID" value="PGSC0003DMT400059734"/>
    <property type="gene ID" value="PGSC0003DMG400023226"/>
</dbReference>
<dbReference type="Proteomes" id="UP000011115">
    <property type="component" value="Unassembled WGS sequence"/>
</dbReference>
<dbReference type="AlphaFoldDB" id="M1C4N6"/>
<evidence type="ECO:0000256" key="1">
    <source>
        <dbReference type="SAM" id="MobiDB-lite"/>
    </source>
</evidence>
<dbReference type="PANTHER" id="PTHR36607:SF23">
    <property type="entry name" value="AMINOTRANSFERASE-LIKE PLANT MOBILE DOMAIN-CONTAINING PROTEIN"/>
    <property type="match status" value="1"/>
</dbReference>